<dbReference type="PANTHER" id="PTHR11228">
    <property type="entry name" value="RADICAL SAM DOMAIN PROTEIN"/>
    <property type="match status" value="1"/>
</dbReference>
<evidence type="ECO:0000313" key="9">
    <source>
        <dbReference type="Proteomes" id="UP000800303"/>
    </source>
</evidence>
<dbReference type="SMART" id="SM00729">
    <property type="entry name" value="Elp3"/>
    <property type="match status" value="1"/>
</dbReference>
<keyword evidence="4" id="KW-0479">Metal-binding</keyword>
<dbReference type="Pfam" id="PF13186">
    <property type="entry name" value="SPASM"/>
    <property type="match status" value="1"/>
</dbReference>
<dbReference type="InterPro" id="IPR013785">
    <property type="entry name" value="Aldolase_TIM"/>
</dbReference>
<evidence type="ECO:0000256" key="4">
    <source>
        <dbReference type="ARBA" id="ARBA00022723"/>
    </source>
</evidence>
<keyword evidence="2" id="KW-0004">4Fe-4S</keyword>
<reference evidence="8 9" key="1">
    <citation type="submission" date="2020-01" db="EMBL/GenBank/DDBJ databases">
        <title>Polyphasic characterisation and genomic insights into a novel alkali tolerant bacterium VR-M41.</title>
        <authorList>
            <person name="Vemuluri V.R."/>
        </authorList>
    </citation>
    <scope>NUCLEOTIDE SEQUENCE [LARGE SCALE GENOMIC DNA]</scope>
    <source>
        <strain evidence="8 9">VR-M41</strain>
    </source>
</reference>
<dbReference type="InterPro" id="IPR006638">
    <property type="entry name" value="Elp3/MiaA/NifB-like_rSAM"/>
</dbReference>
<evidence type="ECO:0000256" key="1">
    <source>
        <dbReference type="ARBA" id="ARBA00001966"/>
    </source>
</evidence>
<comment type="cofactor">
    <cofactor evidence="1">
        <name>[4Fe-4S] cluster</name>
        <dbReference type="ChEBI" id="CHEBI:49883"/>
    </cofactor>
</comment>
<organism evidence="8 9">
    <name type="scientific">Saccharibacillus alkalitolerans</name>
    <dbReference type="NCBI Taxonomy" id="2705290"/>
    <lineage>
        <taxon>Bacteria</taxon>
        <taxon>Bacillati</taxon>
        <taxon>Bacillota</taxon>
        <taxon>Bacilli</taxon>
        <taxon>Bacillales</taxon>
        <taxon>Paenibacillaceae</taxon>
        <taxon>Saccharibacillus</taxon>
    </lineage>
</organism>
<dbReference type="NCBIfam" id="TIGR04085">
    <property type="entry name" value="rSAM_more_4Fe4S"/>
    <property type="match status" value="1"/>
</dbReference>
<protein>
    <submittedName>
        <fullName evidence="8">Radical SAM protein</fullName>
    </submittedName>
</protein>
<dbReference type="PIRSF" id="PIRSF037420">
    <property type="entry name" value="PQQ_syn_pqqE"/>
    <property type="match status" value="1"/>
</dbReference>
<proteinExistence type="predicted"/>
<dbReference type="Pfam" id="PF04055">
    <property type="entry name" value="Radical_SAM"/>
    <property type="match status" value="1"/>
</dbReference>
<comment type="caution">
    <text evidence="8">The sequence shown here is derived from an EMBL/GenBank/DDBJ whole genome shotgun (WGS) entry which is preliminary data.</text>
</comment>
<evidence type="ECO:0000313" key="8">
    <source>
        <dbReference type="EMBL" id="NGZ76912.1"/>
    </source>
</evidence>
<dbReference type="InterPro" id="IPR017200">
    <property type="entry name" value="PqqE-like"/>
</dbReference>
<name>A0ABX0F7I4_9BACL</name>
<dbReference type="Proteomes" id="UP000800303">
    <property type="component" value="Unassembled WGS sequence"/>
</dbReference>
<dbReference type="SFLD" id="SFLDG01067">
    <property type="entry name" value="SPASM/twitch_domain_containing"/>
    <property type="match status" value="1"/>
</dbReference>
<keyword evidence="6" id="KW-0411">Iron-sulfur</keyword>
<dbReference type="SFLD" id="SFLDG01386">
    <property type="entry name" value="main_SPASM_domain-containing"/>
    <property type="match status" value="1"/>
</dbReference>
<dbReference type="InterPro" id="IPR058240">
    <property type="entry name" value="rSAM_sf"/>
</dbReference>
<dbReference type="SUPFAM" id="SSF102114">
    <property type="entry name" value="Radical SAM enzymes"/>
    <property type="match status" value="1"/>
</dbReference>
<dbReference type="InterPro" id="IPR023885">
    <property type="entry name" value="4Fe4S-binding_SPASM_dom"/>
</dbReference>
<dbReference type="EMBL" id="JAAFGS010000006">
    <property type="protein sequence ID" value="NGZ76912.1"/>
    <property type="molecule type" value="Genomic_DNA"/>
</dbReference>
<gene>
    <name evidence="8" type="ORF">GYN08_16515</name>
</gene>
<dbReference type="InterPro" id="IPR050377">
    <property type="entry name" value="Radical_SAM_PqqE_MftC-like"/>
</dbReference>
<dbReference type="SFLD" id="SFLDS00029">
    <property type="entry name" value="Radical_SAM"/>
    <property type="match status" value="1"/>
</dbReference>
<dbReference type="SFLD" id="SFLDG01387">
    <property type="entry name" value="BtrN-like_SPASM_domain_contain"/>
    <property type="match status" value="1"/>
</dbReference>
<evidence type="ECO:0000256" key="5">
    <source>
        <dbReference type="ARBA" id="ARBA00023004"/>
    </source>
</evidence>
<accession>A0ABX0F7I4</accession>
<evidence type="ECO:0000256" key="6">
    <source>
        <dbReference type="ARBA" id="ARBA00023014"/>
    </source>
</evidence>
<evidence type="ECO:0000259" key="7">
    <source>
        <dbReference type="PROSITE" id="PS51918"/>
    </source>
</evidence>
<keyword evidence="3" id="KW-0949">S-adenosyl-L-methionine</keyword>
<dbReference type="PANTHER" id="PTHR11228:SF7">
    <property type="entry name" value="PQQA PEPTIDE CYCLASE"/>
    <property type="match status" value="1"/>
</dbReference>
<feature type="domain" description="Radical SAM core" evidence="7">
    <location>
        <begin position="4"/>
        <end position="223"/>
    </location>
</feature>
<evidence type="ECO:0000256" key="2">
    <source>
        <dbReference type="ARBA" id="ARBA00022485"/>
    </source>
</evidence>
<dbReference type="Gene3D" id="3.20.20.70">
    <property type="entry name" value="Aldolase class I"/>
    <property type="match status" value="1"/>
</dbReference>
<sequence>MVLKYSRRPYYADFSVTSRCNLKCDFCSASAPEYHSHVKYLNLKEIDRILSQLDELGVLRVSLEGGEPFLRSDFIDIMKLADKYDFEYYVNTNATLITSKIAKEIAKTNVSKVCISIDGPNEKIHDLCRGQNGAFQKTLSGVRMLHEANVSVDGIITLSKLNADHLIETIEFIGKLGINNVAIMLLASVGGASESMNDVYLPFEDWTNILLKITDMKKNNNFTPSVNIVSTGESNCPWELYAPLLLNQREEDINVWIRSDASTNFGEDEYFCTAGKDSIAIDGFGNVYGCSLMISETELSAGNLLEQELEEIWNGSKTFNAFRKNRLSDIKGPCASCSILHKCGGGCRACAFALNKDIEFSDTRCPMGVKS</sequence>
<dbReference type="RefSeq" id="WP_166276303.1">
    <property type="nucleotide sequence ID" value="NZ_JAAFGS010000006.1"/>
</dbReference>
<dbReference type="PROSITE" id="PS51918">
    <property type="entry name" value="RADICAL_SAM"/>
    <property type="match status" value="1"/>
</dbReference>
<dbReference type="CDD" id="cd01335">
    <property type="entry name" value="Radical_SAM"/>
    <property type="match status" value="1"/>
</dbReference>
<dbReference type="InterPro" id="IPR034391">
    <property type="entry name" value="AdoMet-like_SPASM_containing"/>
</dbReference>
<evidence type="ECO:0000256" key="3">
    <source>
        <dbReference type="ARBA" id="ARBA00022691"/>
    </source>
</evidence>
<dbReference type="InterPro" id="IPR007197">
    <property type="entry name" value="rSAM"/>
</dbReference>
<keyword evidence="5" id="KW-0408">Iron</keyword>
<keyword evidence="9" id="KW-1185">Reference proteome</keyword>